<evidence type="ECO:0000256" key="3">
    <source>
        <dbReference type="ARBA" id="ARBA00022692"/>
    </source>
</evidence>
<proteinExistence type="inferred from homology"/>
<dbReference type="GO" id="GO:0016020">
    <property type="term" value="C:membrane"/>
    <property type="evidence" value="ECO:0007669"/>
    <property type="project" value="UniProtKB-SubCell"/>
</dbReference>
<evidence type="ECO:0000256" key="8">
    <source>
        <dbReference type="SAM" id="Phobius"/>
    </source>
</evidence>
<evidence type="ECO:0000256" key="6">
    <source>
        <dbReference type="ARBA" id="ARBA00023180"/>
    </source>
</evidence>
<comment type="subcellular location">
    <subcellularLocation>
        <location evidence="1">Membrane</location>
        <topology evidence="1">Multi-pass membrane protein</topology>
    </subcellularLocation>
</comment>
<comment type="similarity">
    <text evidence="2">Belongs to the TMEM161 family.</text>
</comment>
<keyword evidence="11" id="KW-1185">Reference proteome</keyword>
<keyword evidence="5 8" id="KW-0472">Membrane</keyword>
<evidence type="ECO:0000256" key="1">
    <source>
        <dbReference type="ARBA" id="ARBA00004141"/>
    </source>
</evidence>
<keyword evidence="3 8" id="KW-0812">Transmembrane</keyword>
<evidence type="ECO:0000256" key="9">
    <source>
        <dbReference type="SAM" id="SignalP"/>
    </source>
</evidence>
<keyword evidence="6" id="KW-0325">Glycoprotein</keyword>
<dbReference type="AlphaFoldDB" id="D8U3U5"/>
<dbReference type="Proteomes" id="UP000001058">
    <property type="component" value="Unassembled WGS sequence"/>
</dbReference>
<feature type="transmembrane region" description="Helical" evidence="8">
    <location>
        <begin position="532"/>
        <end position="552"/>
    </location>
</feature>
<feature type="transmembrane region" description="Helical" evidence="8">
    <location>
        <begin position="114"/>
        <end position="138"/>
    </location>
</feature>
<keyword evidence="9" id="KW-0732">Signal</keyword>
<feature type="transmembrane region" description="Helical" evidence="8">
    <location>
        <begin position="150"/>
        <end position="170"/>
    </location>
</feature>
<feature type="region of interest" description="Disordered" evidence="7">
    <location>
        <begin position="416"/>
        <end position="437"/>
    </location>
</feature>
<dbReference type="EMBL" id="GL378356">
    <property type="protein sequence ID" value="EFJ45671.1"/>
    <property type="molecule type" value="Genomic_DNA"/>
</dbReference>
<feature type="transmembrane region" description="Helical" evidence="8">
    <location>
        <begin position="290"/>
        <end position="315"/>
    </location>
</feature>
<dbReference type="KEGG" id="vcn:VOLCADRAFT_94071"/>
<dbReference type="PANTHER" id="PTHR13624">
    <property type="entry name" value="RE42071P"/>
    <property type="match status" value="1"/>
</dbReference>
<evidence type="ECO:0000256" key="5">
    <source>
        <dbReference type="ARBA" id="ARBA00023136"/>
    </source>
</evidence>
<dbReference type="PANTHER" id="PTHR13624:SF6">
    <property type="entry name" value="EMEI"/>
    <property type="match status" value="1"/>
</dbReference>
<evidence type="ECO:0000313" key="11">
    <source>
        <dbReference type="Proteomes" id="UP000001058"/>
    </source>
</evidence>
<evidence type="ECO:0000256" key="7">
    <source>
        <dbReference type="SAM" id="MobiDB-lite"/>
    </source>
</evidence>
<feature type="transmembrane region" description="Helical" evidence="8">
    <location>
        <begin position="87"/>
        <end position="108"/>
    </location>
</feature>
<dbReference type="InParanoid" id="D8U3U5"/>
<evidence type="ECO:0000256" key="2">
    <source>
        <dbReference type="ARBA" id="ARBA00009706"/>
    </source>
</evidence>
<feature type="chain" id="PRO_5003124132" evidence="9">
    <location>
        <begin position="29"/>
        <end position="559"/>
    </location>
</feature>
<evidence type="ECO:0000256" key="4">
    <source>
        <dbReference type="ARBA" id="ARBA00022989"/>
    </source>
</evidence>
<feature type="signal peptide" evidence="9">
    <location>
        <begin position="1"/>
        <end position="28"/>
    </location>
</feature>
<dbReference type="eggNOG" id="ENOG502R2FW">
    <property type="taxonomic scope" value="Eukaryota"/>
</dbReference>
<organism evidence="11">
    <name type="scientific">Volvox carteri f. nagariensis</name>
    <dbReference type="NCBI Taxonomy" id="3068"/>
    <lineage>
        <taxon>Eukaryota</taxon>
        <taxon>Viridiplantae</taxon>
        <taxon>Chlorophyta</taxon>
        <taxon>core chlorophytes</taxon>
        <taxon>Chlorophyceae</taxon>
        <taxon>CS clade</taxon>
        <taxon>Chlamydomonadales</taxon>
        <taxon>Volvocaceae</taxon>
        <taxon>Volvox</taxon>
    </lineage>
</organism>
<evidence type="ECO:0000313" key="10">
    <source>
        <dbReference type="EMBL" id="EFJ45671.1"/>
    </source>
</evidence>
<sequence>MHRFHNHRQPAGALFLEGLFTFLPQSSAIPNPPIGPKTTKRDRKLLQKRQLQLQDAQSSLVMQQLSPSALSHLSSEPSTFGSSFETLGVLLMVLLVGLIVHFTLGPLIGLWQEILLFTLGPMVVMWALSQLIMVECGGSLRRLMPGGDRFRVLVLAGLGGLAAYGILMAAPPGWIRWDVREAAKHLDQFVNVGVARLLAARVRHYQPPPPLHSDPGLVAGGLAVVAGLLGAALMGPAARIAKLYSYTSPVPFWAAKYLTPHPAAKAAVHLSLVLPLLVVLYGIVPMSDFLAPLTAAAALGPALVVAAAAAQLFAIRPLAAAHLGGGLLEWHVLRHEALPGGGGGGAGGNTALQGAREVLIRKRLHLVYATVCQVALQLLAPAAILACLALMYGGASGVMDSFRPAQPLLLVGKATAATSPPQQQQQPAVGPPPGSQSGMGIELGLRDGLAAAATAQPGLTAVAASDDVFLDGLDGMTSSEEAAAAAAAATAWSIGSVHDGGSGRGSGSGGDVGQGVPVPLLPLDFVSFASSFLSWWWCFVMCLFTYPLLFVYRTGLHVG</sequence>
<keyword evidence="4 8" id="KW-1133">Transmembrane helix</keyword>
<accession>D8U3U5</accession>
<gene>
    <name evidence="10" type="ORF">VOLCADRAFT_94071</name>
</gene>
<dbReference type="GeneID" id="9622298"/>
<dbReference type="InterPro" id="IPR019395">
    <property type="entry name" value="Transmembrane_161A/B"/>
</dbReference>
<feature type="transmembrane region" description="Helical" evidence="8">
    <location>
        <begin position="366"/>
        <end position="392"/>
    </location>
</feature>
<feature type="transmembrane region" description="Helical" evidence="8">
    <location>
        <begin position="217"/>
        <end position="238"/>
    </location>
</feature>
<dbReference type="RefSeq" id="XP_002953361.1">
    <property type="nucleotide sequence ID" value="XM_002953315.1"/>
</dbReference>
<protein>
    <submittedName>
        <fullName evidence="10">Uncharacterized protein</fullName>
    </submittedName>
</protein>
<reference evidence="10 11" key="1">
    <citation type="journal article" date="2010" name="Science">
        <title>Genomic analysis of organismal complexity in the multicellular green alga Volvox carteri.</title>
        <authorList>
            <person name="Prochnik S.E."/>
            <person name="Umen J."/>
            <person name="Nedelcu A.M."/>
            <person name="Hallmann A."/>
            <person name="Miller S.M."/>
            <person name="Nishii I."/>
            <person name="Ferris P."/>
            <person name="Kuo A."/>
            <person name="Mitros T."/>
            <person name="Fritz-Laylin L.K."/>
            <person name="Hellsten U."/>
            <person name="Chapman J."/>
            <person name="Simakov O."/>
            <person name="Rensing S.A."/>
            <person name="Terry A."/>
            <person name="Pangilinan J."/>
            <person name="Kapitonov V."/>
            <person name="Jurka J."/>
            <person name="Salamov A."/>
            <person name="Shapiro H."/>
            <person name="Schmutz J."/>
            <person name="Grimwood J."/>
            <person name="Lindquist E."/>
            <person name="Lucas S."/>
            <person name="Grigoriev I.V."/>
            <person name="Schmitt R."/>
            <person name="Kirk D."/>
            <person name="Rokhsar D.S."/>
        </authorList>
    </citation>
    <scope>NUCLEOTIDE SEQUENCE [LARGE SCALE GENOMIC DNA]</scope>
    <source>
        <strain evidence="11">f. Nagariensis / Eve</strain>
    </source>
</reference>
<dbReference type="OrthoDB" id="541790at2759"/>
<feature type="compositionally biased region" description="Low complexity" evidence="7">
    <location>
        <begin position="419"/>
        <end position="428"/>
    </location>
</feature>
<feature type="transmembrane region" description="Helical" evidence="8">
    <location>
        <begin position="266"/>
        <end position="284"/>
    </location>
</feature>
<name>D8U3U5_VOLCA</name>